<dbReference type="AlphaFoldDB" id="A0A1R1EMP6"/>
<comment type="pathway">
    <text evidence="1">Lipid metabolism.</text>
</comment>
<evidence type="ECO:0000256" key="4">
    <source>
        <dbReference type="ARBA" id="ARBA00025707"/>
    </source>
</evidence>
<dbReference type="Gene3D" id="3.40.50.150">
    <property type="entry name" value="Vaccinia Virus protein VP39"/>
    <property type="match status" value="1"/>
</dbReference>
<comment type="pathway">
    <text evidence="4">Phospholipid metabolism.</text>
</comment>
<evidence type="ECO:0000313" key="6">
    <source>
        <dbReference type="EMBL" id="OMF53123.1"/>
    </source>
</evidence>
<dbReference type="CDD" id="cd02440">
    <property type="entry name" value="AdoMet_MTases"/>
    <property type="match status" value="1"/>
</dbReference>
<accession>A0A1R1EMP6</accession>
<reference evidence="6 7" key="1">
    <citation type="submission" date="2016-11" db="EMBL/GenBank/DDBJ databases">
        <title>Paenibacillus species isolates.</title>
        <authorList>
            <person name="Beno S.M."/>
        </authorList>
    </citation>
    <scope>NUCLEOTIDE SEQUENCE [LARGE SCALE GENOMIC DNA]</scope>
    <source>
        <strain evidence="6 7">FSL R5-0378</strain>
    </source>
</reference>
<feature type="domain" description="Methyltransferase type 11" evidence="5">
    <location>
        <begin position="39"/>
        <end position="132"/>
    </location>
</feature>
<evidence type="ECO:0000259" key="5">
    <source>
        <dbReference type="Pfam" id="PF08241"/>
    </source>
</evidence>
<evidence type="ECO:0000313" key="7">
    <source>
        <dbReference type="Proteomes" id="UP000187172"/>
    </source>
</evidence>
<dbReference type="PANTHER" id="PTHR44307">
    <property type="entry name" value="PHOSPHOETHANOLAMINE METHYLTRANSFERASE"/>
    <property type="match status" value="1"/>
</dbReference>
<dbReference type="Pfam" id="PF08241">
    <property type="entry name" value="Methyltransf_11"/>
    <property type="match status" value="1"/>
</dbReference>
<evidence type="ECO:0000256" key="2">
    <source>
        <dbReference type="ARBA" id="ARBA00022603"/>
    </source>
</evidence>
<dbReference type="PANTHER" id="PTHR44307:SF2">
    <property type="entry name" value="PHOSPHOETHANOLAMINE METHYLTRANSFERASE ISOFORM X1"/>
    <property type="match status" value="1"/>
</dbReference>
<sequence>MKYFDMLAALGEGAAHPGGFDSTLALLERDAIPAGANILEVGCGTGRTACHLAKMGYRVTAVDVHHGMIGKARRRSEAMEVEVDFRIADAASLPFEAGGFDVVFVESVTLFVDIPAALKEYHRVLKDGGLLYDREMVRKQDHPGLKEASQELYGALDIPSLEEWEQLLKQAGFRSLEARLPSDRLASLQEQGVSISFDPYQMFDMEWLDDPAALQLLQRNHQFYEEFGDVLSYAVWIGGKGLAGGSDS</sequence>
<keyword evidence="7" id="KW-1185">Reference proteome</keyword>
<keyword evidence="3" id="KW-0808">Transferase</keyword>
<dbReference type="SUPFAM" id="SSF53335">
    <property type="entry name" value="S-adenosyl-L-methionine-dependent methyltransferases"/>
    <property type="match status" value="1"/>
</dbReference>
<comment type="caution">
    <text evidence="6">The sequence shown here is derived from an EMBL/GenBank/DDBJ whole genome shotgun (WGS) entry which is preliminary data.</text>
</comment>
<protein>
    <recommendedName>
        <fullName evidence="5">Methyltransferase type 11 domain-containing protein</fullName>
    </recommendedName>
</protein>
<gene>
    <name evidence="6" type="ORF">BK138_19660</name>
</gene>
<name>A0A1R1EMP6_9BACL</name>
<organism evidence="6 7">
    <name type="scientific">Paenibacillus rhizosphaerae</name>
    <dbReference type="NCBI Taxonomy" id="297318"/>
    <lineage>
        <taxon>Bacteria</taxon>
        <taxon>Bacillati</taxon>
        <taxon>Bacillota</taxon>
        <taxon>Bacilli</taxon>
        <taxon>Bacillales</taxon>
        <taxon>Paenibacillaceae</taxon>
        <taxon>Paenibacillus</taxon>
    </lineage>
</organism>
<proteinExistence type="predicted"/>
<dbReference type="STRING" id="297318.BK138_19660"/>
<dbReference type="RefSeq" id="WP_076172203.1">
    <property type="nucleotide sequence ID" value="NZ_MRTP01000005.1"/>
</dbReference>
<dbReference type="GO" id="GO:0032259">
    <property type="term" value="P:methylation"/>
    <property type="evidence" value="ECO:0007669"/>
    <property type="project" value="UniProtKB-KW"/>
</dbReference>
<evidence type="ECO:0000256" key="3">
    <source>
        <dbReference type="ARBA" id="ARBA00022679"/>
    </source>
</evidence>
<keyword evidence="2" id="KW-0489">Methyltransferase</keyword>
<dbReference type="InterPro" id="IPR013216">
    <property type="entry name" value="Methyltransf_11"/>
</dbReference>
<dbReference type="EMBL" id="MRTP01000005">
    <property type="protein sequence ID" value="OMF53123.1"/>
    <property type="molecule type" value="Genomic_DNA"/>
</dbReference>
<evidence type="ECO:0000256" key="1">
    <source>
        <dbReference type="ARBA" id="ARBA00005189"/>
    </source>
</evidence>
<dbReference type="InterPro" id="IPR029063">
    <property type="entry name" value="SAM-dependent_MTases_sf"/>
</dbReference>
<dbReference type="GO" id="GO:0008757">
    <property type="term" value="F:S-adenosylmethionine-dependent methyltransferase activity"/>
    <property type="evidence" value="ECO:0007669"/>
    <property type="project" value="InterPro"/>
</dbReference>
<dbReference type="Proteomes" id="UP000187172">
    <property type="component" value="Unassembled WGS sequence"/>
</dbReference>